<dbReference type="RefSeq" id="WP_091438149.1">
    <property type="nucleotide sequence ID" value="NZ_FMTP01000002.1"/>
</dbReference>
<gene>
    <name evidence="1" type="ORF">SAMN05660859_1820</name>
</gene>
<name>A0A1G4RQW4_9HYPH</name>
<protein>
    <submittedName>
        <fullName evidence="1">Transmembrane transcriptional regulator (Anti-sigma factor RsiW)</fullName>
    </submittedName>
</protein>
<dbReference type="AlphaFoldDB" id="A0A1G4RQW4"/>
<keyword evidence="2" id="KW-1185">Reference proteome</keyword>
<proteinExistence type="predicted"/>
<organism evidence="1 2">
    <name type="scientific">Ancylobacter rudongensis</name>
    <dbReference type="NCBI Taxonomy" id="177413"/>
    <lineage>
        <taxon>Bacteria</taxon>
        <taxon>Pseudomonadati</taxon>
        <taxon>Pseudomonadota</taxon>
        <taxon>Alphaproteobacteria</taxon>
        <taxon>Hyphomicrobiales</taxon>
        <taxon>Xanthobacteraceae</taxon>
        <taxon>Ancylobacter</taxon>
    </lineage>
</organism>
<dbReference type="STRING" id="177413.SAMN05660859_1820"/>
<evidence type="ECO:0000313" key="1">
    <source>
        <dbReference type="EMBL" id="SCW58835.1"/>
    </source>
</evidence>
<reference evidence="2" key="1">
    <citation type="submission" date="2016-10" db="EMBL/GenBank/DDBJ databases">
        <authorList>
            <person name="Varghese N."/>
            <person name="Submissions S."/>
        </authorList>
    </citation>
    <scope>NUCLEOTIDE SEQUENCE [LARGE SCALE GENOMIC DNA]</scope>
    <source>
        <strain evidence="2">CGMCC 1.1761</strain>
    </source>
</reference>
<dbReference type="EMBL" id="FMTP01000002">
    <property type="protein sequence ID" value="SCW58835.1"/>
    <property type="molecule type" value="Genomic_DNA"/>
</dbReference>
<dbReference type="Proteomes" id="UP000198889">
    <property type="component" value="Unassembled WGS sequence"/>
</dbReference>
<keyword evidence="1" id="KW-0472">Membrane</keyword>
<evidence type="ECO:0000313" key="2">
    <source>
        <dbReference type="Proteomes" id="UP000198889"/>
    </source>
</evidence>
<accession>A0A1G4RQW4</accession>
<sequence>MNPLPITEDDLNGFVDGTLTPERHAEVSAYLDAHPHIGRRIAVYGEQRDMLRDAFAPVMDEPVPTELDLSRMIEERRLPRQAPRWAMAAAAVLLLSVGAAGGWSLRDLSPPTSEGVQALAREAAASYATYVPDQVRPVEIRASDRDVLAAWTAKRIGRPIGIPDLTAAGYRLMGGRVVPTEHGPAALFMFDDDRGTRLVMLARPMKADPALPMSPHTDGALNGFAWADDGLGYSLVGAVAPDRLHPLADELRRQIRSEA</sequence>
<keyword evidence="1" id="KW-0812">Transmembrane</keyword>